<dbReference type="InterPro" id="IPR037523">
    <property type="entry name" value="VOC_core"/>
</dbReference>
<dbReference type="InterPro" id="IPR029068">
    <property type="entry name" value="Glyas_Bleomycin-R_OHBP_Dase"/>
</dbReference>
<organism evidence="2 3">
    <name type="scientific">Aminobacter aminovorans</name>
    <name type="common">Chelatobacter heintzii</name>
    <dbReference type="NCBI Taxonomy" id="83263"/>
    <lineage>
        <taxon>Bacteria</taxon>
        <taxon>Pseudomonadati</taxon>
        <taxon>Pseudomonadota</taxon>
        <taxon>Alphaproteobacteria</taxon>
        <taxon>Hyphomicrobiales</taxon>
        <taxon>Phyllobacteriaceae</taxon>
        <taxon>Aminobacter</taxon>
    </lineage>
</organism>
<protein>
    <submittedName>
        <fullName evidence="2">Glyoxalase</fullName>
    </submittedName>
</protein>
<reference evidence="2 3" key="1">
    <citation type="submission" date="2016-03" db="EMBL/GenBank/DDBJ databases">
        <title>Complete genome of Aminobacter aminovorans KCTC 2477.</title>
        <authorList>
            <person name="Kim K.M."/>
        </authorList>
    </citation>
    <scope>NUCLEOTIDE SEQUENCE [LARGE SCALE GENOMIC DNA]</scope>
    <source>
        <strain evidence="2 3">KCTC 2477</strain>
        <plasmid evidence="2 3">pAA02</plasmid>
    </source>
</reference>
<dbReference type="Gene3D" id="3.10.180.10">
    <property type="entry name" value="2,3-Dihydroxybiphenyl 1,2-Dioxygenase, domain 1"/>
    <property type="match status" value="1"/>
</dbReference>
<dbReference type="AlphaFoldDB" id="A0AAC8YVL1"/>
<dbReference type="Proteomes" id="UP000075755">
    <property type="component" value="Plasmid pAA02"/>
</dbReference>
<sequence length="123" mass="13598">MFMLDHLHCWSRAPEATAQAYVDMFAAQRVLASDTANGLRVVIRLAGQLIYIEQAPPGEVVHGRIGLEHFALATSAFDSVIADLRRMQVQFLVEPKQVRTGVRIAFVEVPDGGRVELVERPSA</sequence>
<proteinExistence type="predicted"/>
<keyword evidence="2" id="KW-0614">Plasmid</keyword>
<dbReference type="EMBL" id="CP015007">
    <property type="protein sequence ID" value="AMS44993.1"/>
    <property type="molecule type" value="Genomic_DNA"/>
</dbReference>
<evidence type="ECO:0000313" key="3">
    <source>
        <dbReference type="Proteomes" id="UP000075755"/>
    </source>
</evidence>
<gene>
    <name evidence="2" type="ORF">AA2016_6090</name>
</gene>
<evidence type="ECO:0000259" key="1">
    <source>
        <dbReference type="PROSITE" id="PS51819"/>
    </source>
</evidence>
<dbReference type="SUPFAM" id="SSF54593">
    <property type="entry name" value="Glyoxalase/Bleomycin resistance protein/Dihydroxybiphenyl dioxygenase"/>
    <property type="match status" value="1"/>
</dbReference>
<dbReference type="PROSITE" id="PS51819">
    <property type="entry name" value="VOC"/>
    <property type="match status" value="1"/>
</dbReference>
<feature type="domain" description="VOC" evidence="1">
    <location>
        <begin position="3"/>
        <end position="120"/>
    </location>
</feature>
<name>A0AAC8YVL1_AMIAI</name>
<geneLocation type="plasmid" evidence="2 3">
    <name>pAA02</name>
</geneLocation>
<evidence type="ECO:0000313" key="2">
    <source>
        <dbReference type="EMBL" id="AMS44993.1"/>
    </source>
</evidence>
<dbReference type="KEGG" id="aak:AA2016_6090"/>
<dbReference type="CDD" id="cd06587">
    <property type="entry name" value="VOC"/>
    <property type="match status" value="1"/>
</dbReference>
<accession>A0AAC8YVL1</accession>